<organism evidence="2 3">
    <name type="scientific">Paspalum notatum var. saurae</name>
    <dbReference type="NCBI Taxonomy" id="547442"/>
    <lineage>
        <taxon>Eukaryota</taxon>
        <taxon>Viridiplantae</taxon>
        <taxon>Streptophyta</taxon>
        <taxon>Embryophyta</taxon>
        <taxon>Tracheophyta</taxon>
        <taxon>Spermatophyta</taxon>
        <taxon>Magnoliopsida</taxon>
        <taxon>Liliopsida</taxon>
        <taxon>Poales</taxon>
        <taxon>Poaceae</taxon>
        <taxon>PACMAD clade</taxon>
        <taxon>Panicoideae</taxon>
        <taxon>Andropogonodae</taxon>
        <taxon>Paspaleae</taxon>
        <taxon>Paspalinae</taxon>
        <taxon>Paspalum</taxon>
    </lineage>
</organism>
<dbReference type="EMBL" id="CP144754">
    <property type="protein sequence ID" value="WVZ96139.1"/>
    <property type="molecule type" value="Genomic_DNA"/>
</dbReference>
<evidence type="ECO:0000313" key="2">
    <source>
        <dbReference type="EMBL" id="WVZ96139.1"/>
    </source>
</evidence>
<keyword evidence="3" id="KW-1185">Reference proteome</keyword>
<name>A0AAQ3URC2_PASNO</name>
<evidence type="ECO:0000256" key="1">
    <source>
        <dbReference type="SAM" id="MobiDB-lite"/>
    </source>
</evidence>
<reference evidence="2 3" key="1">
    <citation type="submission" date="2024-02" db="EMBL/GenBank/DDBJ databases">
        <title>High-quality chromosome-scale genome assembly of Pensacola bahiagrass (Paspalum notatum Flugge var. saurae).</title>
        <authorList>
            <person name="Vega J.M."/>
            <person name="Podio M."/>
            <person name="Orjuela J."/>
            <person name="Siena L.A."/>
            <person name="Pessino S.C."/>
            <person name="Combes M.C."/>
            <person name="Mariac C."/>
            <person name="Albertini E."/>
            <person name="Pupilli F."/>
            <person name="Ortiz J.P.A."/>
            <person name="Leblanc O."/>
        </authorList>
    </citation>
    <scope>NUCLEOTIDE SEQUENCE [LARGE SCALE GENOMIC DNA]</scope>
    <source>
        <strain evidence="2">R1</strain>
        <tissue evidence="2">Leaf</tissue>
    </source>
</reference>
<proteinExistence type="predicted"/>
<dbReference type="Proteomes" id="UP001341281">
    <property type="component" value="Chromosome 10"/>
</dbReference>
<accession>A0AAQ3URC2</accession>
<sequence length="373" mass="39205">MDVHYGRSWNWMCIMQDHGLGWYNEKSLRSWMCILKLQEGSTVRASSRVLPDLAGGAGEHLDVAHLHQRRRELLHPQGGVGGVVGHLGRRVGAVGELLVGHEEHLPGDQVAVVLVAEHVGVGGDAVVVEHGVAAAGARRGAHGLERGGVGGVHGGVDGGVEPAVALGAAGLAEGVRAGEGDEVVDVEALGGEVADEVRELVDRGRDVLEHVEEIGHRAVAPARGHVEGGEAAGDHGGVARREGQDVGARDDARAHCLHCGLDRVHLRVPAQRDRLLLHLRVAAGRVDQNGRVASLQLSWKKRRMKAAPMVRSLEMIPWVTLRTVASACGHEVPGGDCAHDGAVLSAAATTNAMRRSMDCCFLHGGGGDVAINF</sequence>
<protein>
    <submittedName>
        <fullName evidence="2">Uncharacterized protein</fullName>
    </submittedName>
</protein>
<gene>
    <name evidence="2" type="ORF">U9M48_041811</name>
</gene>
<dbReference type="AlphaFoldDB" id="A0AAQ3URC2"/>
<feature type="region of interest" description="Disordered" evidence="1">
    <location>
        <begin position="226"/>
        <end position="245"/>
    </location>
</feature>
<evidence type="ECO:0000313" key="3">
    <source>
        <dbReference type="Proteomes" id="UP001341281"/>
    </source>
</evidence>